<keyword evidence="3" id="KW-1185">Reference proteome</keyword>
<keyword evidence="1" id="KW-0732">Signal</keyword>
<dbReference type="EMBL" id="JARK01001362">
    <property type="protein sequence ID" value="EYC18790.1"/>
    <property type="molecule type" value="Genomic_DNA"/>
</dbReference>
<name>A0A016UUB0_9BILA</name>
<feature type="signal peptide" evidence="1">
    <location>
        <begin position="1"/>
        <end position="18"/>
    </location>
</feature>
<gene>
    <name evidence="2" type="primary">Acey_s0026.g1368</name>
    <name evidence="2" type="ORF">Y032_0026g1368</name>
</gene>
<evidence type="ECO:0000313" key="2">
    <source>
        <dbReference type="EMBL" id="EYC18790.1"/>
    </source>
</evidence>
<feature type="chain" id="PRO_5001492746" evidence="1">
    <location>
        <begin position="19"/>
        <end position="95"/>
    </location>
</feature>
<comment type="caution">
    <text evidence="2">The sequence shown here is derived from an EMBL/GenBank/DDBJ whole genome shotgun (WGS) entry which is preliminary data.</text>
</comment>
<dbReference type="OrthoDB" id="5787800at2759"/>
<accession>A0A016UUB0</accession>
<proteinExistence type="predicted"/>
<reference evidence="3" key="1">
    <citation type="journal article" date="2015" name="Nat. Genet.">
        <title>The genome and transcriptome of the zoonotic hookworm Ancylostoma ceylanicum identify infection-specific gene families.</title>
        <authorList>
            <person name="Schwarz E.M."/>
            <person name="Hu Y."/>
            <person name="Antoshechkin I."/>
            <person name="Miller M.M."/>
            <person name="Sternberg P.W."/>
            <person name="Aroian R.V."/>
        </authorList>
    </citation>
    <scope>NUCLEOTIDE SEQUENCE</scope>
    <source>
        <strain evidence="3">HY135</strain>
    </source>
</reference>
<evidence type="ECO:0000256" key="1">
    <source>
        <dbReference type="SAM" id="SignalP"/>
    </source>
</evidence>
<sequence length="95" mass="11014">MFVHLAVVWCALVAQAFSQYSSSDDLMRRFHYISMPIARYVPDGEGLQENLRDLSRALRQKRFEGLQDYGLEDPYTKRTSLKRLAILSARGFGRK</sequence>
<evidence type="ECO:0000313" key="3">
    <source>
        <dbReference type="Proteomes" id="UP000024635"/>
    </source>
</evidence>
<dbReference type="Proteomes" id="UP000024635">
    <property type="component" value="Unassembled WGS sequence"/>
</dbReference>
<organism evidence="2 3">
    <name type="scientific">Ancylostoma ceylanicum</name>
    <dbReference type="NCBI Taxonomy" id="53326"/>
    <lineage>
        <taxon>Eukaryota</taxon>
        <taxon>Metazoa</taxon>
        <taxon>Ecdysozoa</taxon>
        <taxon>Nematoda</taxon>
        <taxon>Chromadorea</taxon>
        <taxon>Rhabditida</taxon>
        <taxon>Rhabditina</taxon>
        <taxon>Rhabditomorpha</taxon>
        <taxon>Strongyloidea</taxon>
        <taxon>Ancylostomatidae</taxon>
        <taxon>Ancylostomatinae</taxon>
        <taxon>Ancylostoma</taxon>
    </lineage>
</organism>
<protein>
    <submittedName>
        <fullName evidence="2">Uncharacterized protein</fullName>
    </submittedName>
</protein>
<dbReference type="AlphaFoldDB" id="A0A016UUB0"/>